<evidence type="ECO:0000313" key="2">
    <source>
        <dbReference type="Proteomes" id="UP001204953"/>
    </source>
</evidence>
<feature type="non-terminal residue" evidence="1">
    <location>
        <position position="1"/>
    </location>
</feature>
<protein>
    <submittedName>
        <fullName evidence="1">DUF4351 domain-containing protein</fullName>
    </submittedName>
</protein>
<proteinExistence type="predicted"/>
<gene>
    <name evidence="1" type="ORF">NJ959_28510</name>
</gene>
<sequence length="108" mass="12524">RMMALPEELQQSFEQKLTSYEEERKMPLLSRMEERGLAKGARQTLQSTIIRILQVRFETVPPELINEINSLEDILELERLVMTSVTINSVVDFGEMLSQNRNTNRDVG</sequence>
<organism evidence="1 2">
    <name type="scientific">Limnofasciculus baicalensis BBK-W-15</name>
    <dbReference type="NCBI Taxonomy" id="2699891"/>
    <lineage>
        <taxon>Bacteria</taxon>
        <taxon>Bacillati</taxon>
        <taxon>Cyanobacteriota</taxon>
        <taxon>Cyanophyceae</taxon>
        <taxon>Coleofasciculales</taxon>
        <taxon>Coleofasciculaceae</taxon>
        <taxon>Limnofasciculus</taxon>
        <taxon>Limnofasciculus baicalensis</taxon>
    </lineage>
</organism>
<reference evidence="1" key="1">
    <citation type="submission" date="2022-06" db="EMBL/GenBank/DDBJ databases">
        <title>New cyanobacteria of genus Symplocastrum in benthos of Lake Baikal.</title>
        <authorList>
            <person name="Sorokovikova E."/>
            <person name="Tikhonova I."/>
            <person name="Krasnopeev A."/>
            <person name="Evseev P."/>
            <person name="Gladkikh A."/>
            <person name="Belykh O."/>
        </authorList>
    </citation>
    <scope>NUCLEOTIDE SEQUENCE</scope>
    <source>
        <strain evidence="1">BBK-W-15</strain>
    </source>
</reference>
<evidence type="ECO:0000313" key="1">
    <source>
        <dbReference type="EMBL" id="MCP2732378.1"/>
    </source>
</evidence>
<accession>A0AAE3GYX4</accession>
<dbReference type="Proteomes" id="UP001204953">
    <property type="component" value="Unassembled WGS sequence"/>
</dbReference>
<dbReference type="AlphaFoldDB" id="A0AAE3GYX4"/>
<dbReference type="EMBL" id="JAMZMM010000576">
    <property type="protein sequence ID" value="MCP2732378.1"/>
    <property type="molecule type" value="Genomic_DNA"/>
</dbReference>
<keyword evidence="2" id="KW-1185">Reference proteome</keyword>
<comment type="caution">
    <text evidence="1">The sequence shown here is derived from an EMBL/GenBank/DDBJ whole genome shotgun (WGS) entry which is preliminary data.</text>
</comment>
<name>A0AAE3GYX4_9CYAN</name>